<evidence type="ECO:0000313" key="3">
    <source>
        <dbReference type="EMBL" id="GLK10598.1"/>
    </source>
</evidence>
<name>A0A9W6I3N1_9ACTN</name>
<protein>
    <submittedName>
        <fullName evidence="3">Uncharacterized protein</fullName>
    </submittedName>
</protein>
<feature type="transmembrane region" description="Helical" evidence="2">
    <location>
        <begin position="49"/>
        <end position="68"/>
    </location>
</feature>
<comment type="caution">
    <text evidence="3">The sequence shown here is derived from an EMBL/GenBank/DDBJ whole genome shotgun (WGS) entry which is preliminary data.</text>
</comment>
<dbReference type="AlphaFoldDB" id="A0A9W6I3N1"/>
<keyword evidence="4" id="KW-1185">Reference proteome</keyword>
<dbReference type="RefSeq" id="WP_271219017.1">
    <property type="nucleotide sequence ID" value="NZ_BAAAVD010000032.1"/>
</dbReference>
<reference evidence="3" key="2">
    <citation type="submission" date="2023-01" db="EMBL/GenBank/DDBJ databases">
        <authorList>
            <person name="Sun Q."/>
            <person name="Evtushenko L."/>
        </authorList>
    </citation>
    <scope>NUCLEOTIDE SEQUENCE</scope>
    <source>
        <strain evidence="3">VKM Ac-2007</strain>
    </source>
</reference>
<keyword evidence="2" id="KW-1133">Transmembrane helix</keyword>
<feature type="transmembrane region" description="Helical" evidence="2">
    <location>
        <begin position="165"/>
        <end position="185"/>
    </location>
</feature>
<dbReference type="EMBL" id="BSEV01000008">
    <property type="protein sequence ID" value="GLK10598.1"/>
    <property type="molecule type" value="Genomic_DNA"/>
</dbReference>
<feature type="transmembrane region" description="Helical" evidence="2">
    <location>
        <begin position="118"/>
        <end position="136"/>
    </location>
</feature>
<feature type="transmembrane region" description="Helical" evidence="2">
    <location>
        <begin position="224"/>
        <end position="245"/>
    </location>
</feature>
<keyword evidence="2" id="KW-0812">Transmembrane</keyword>
<feature type="transmembrane region" description="Helical" evidence="2">
    <location>
        <begin position="88"/>
        <end position="106"/>
    </location>
</feature>
<feature type="transmembrane region" description="Helical" evidence="2">
    <location>
        <begin position="252"/>
        <end position="271"/>
    </location>
</feature>
<proteinExistence type="predicted"/>
<accession>A0A9W6I3N1</accession>
<dbReference type="Proteomes" id="UP001143474">
    <property type="component" value="Unassembled WGS sequence"/>
</dbReference>
<reference evidence="3" key="1">
    <citation type="journal article" date="2014" name="Int. J. Syst. Evol. Microbiol.">
        <title>Complete genome sequence of Corynebacterium casei LMG S-19264T (=DSM 44701T), isolated from a smear-ripened cheese.</title>
        <authorList>
            <consortium name="US DOE Joint Genome Institute (JGI-PGF)"/>
            <person name="Walter F."/>
            <person name="Albersmeier A."/>
            <person name="Kalinowski J."/>
            <person name="Ruckert C."/>
        </authorList>
    </citation>
    <scope>NUCLEOTIDE SEQUENCE</scope>
    <source>
        <strain evidence="3">VKM Ac-2007</strain>
    </source>
</reference>
<gene>
    <name evidence="3" type="ORF">GCM10017600_40040</name>
</gene>
<organism evidence="3 4">
    <name type="scientific">Streptosporangium carneum</name>
    <dbReference type="NCBI Taxonomy" id="47481"/>
    <lineage>
        <taxon>Bacteria</taxon>
        <taxon>Bacillati</taxon>
        <taxon>Actinomycetota</taxon>
        <taxon>Actinomycetes</taxon>
        <taxon>Streptosporangiales</taxon>
        <taxon>Streptosporangiaceae</taxon>
        <taxon>Streptosporangium</taxon>
    </lineage>
</organism>
<keyword evidence="2" id="KW-0472">Membrane</keyword>
<feature type="region of interest" description="Disordered" evidence="1">
    <location>
        <begin position="1"/>
        <end position="34"/>
    </location>
</feature>
<sequence>MTTTKTPPAELPDSVTPPSFPGTTTKTPLAGLPDSVTPPSFPGRWLEGAGLVLGPLLLLAGVLTRVGVDDFFPGQLAAFAADPGRMTLSYSLFSAGLVLLWPAATSLARRIGLSQPGWARWGVTLVVLGLFAKTFHEGANHMAFRMVDAQGLEAASKAVADSYGAFHVFKVLSVAVMFGWIVLAVGAFRSRVFGPGVLGMARSVGLGLASGLPLGVLKGSGDPIALLGIAGLTFALVPLGVSVLREGPAPRWSAATLTVVLIALASFLGMVG</sequence>
<evidence type="ECO:0000313" key="4">
    <source>
        <dbReference type="Proteomes" id="UP001143474"/>
    </source>
</evidence>
<evidence type="ECO:0000256" key="1">
    <source>
        <dbReference type="SAM" id="MobiDB-lite"/>
    </source>
</evidence>
<evidence type="ECO:0000256" key="2">
    <source>
        <dbReference type="SAM" id="Phobius"/>
    </source>
</evidence>